<dbReference type="EMBL" id="JAGFBS010000012">
    <property type="protein sequence ID" value="KAG6376178.1"/>
    <property type="molecule type" value="Genomic_DNA"/>
</dbReference>
<gene>
    <name evidence="1" type="ORF">JVT61DRAFT_2152</name>
</gene>
<dbReference type="AlphaFoldDB" id="A0A8I3A8U8"/>
<accession>A0A8I3A8U8</accession>
<reference evidence="1" key="1">
    <citation type="submission" date="2021-03" db="EMBL/GenBank/DDBJ databases">
        <title>Evolutionary innovations through gain and loss of genes in the ectomycorrhizal Boletales.</title>
        <authorList>
            <person name="Wu G."/>
            <person name="Miyauchi S."/>
            <person name="Morin E."/>
            <person name="Yang Z.-L."/>
            <person name="Xu J."/>
            <person name="Martin F.M."/>
        </authorList>
    </citation>
    <scope>NUCLEOTIDE SEQUENCE</scope>
    <source>
        <strain evidence="1">BR01</strain>
    </source>
</reference>
<organism evidence="1 2">
    <name type="scientific">Boletus reticuloceps</name>
    <dbReference type="NCBI Taxonomy" id="495285"/>
    <lineage>
        <taxon>Eukaryota</taxon>
        <taxon>Fungi</taxon>
        <taxon>Dikarya</taxon>
        <taxon>Basidiomycota</taxon>
        <taxon>Agaricomycotina</taxon>
        <taxon>Agaricomycetes</taxon>
        <taxon>Agaricomycetidae</taxon>
        <taxon>Boletales</taxon>
        <taxon>Boletineae</taxon>
        <taxon>Boletaceae</taxon>
        <taxon>Boletoideae</taxon>
        <taxon>Boletus</taxon>
    </lineage>
</organism>
<name>A0A8I3A8U8_9AGAM</name>
<dbReference type="Proteomes" id="UP000683000">
    <property type="component" value="Unassembled WGS sequence"/>
</dbReference>
<dbReference type="OrthoDB" id="2421129at2759"/>
<dbReference type="Pfam" id="PF11816">
    <property type="entry name" value="DUF3337"/>
    <property type="match status" value="2"/>
</dbReference>
<protein>
    <submittedName>
        <fullName evidence="1">Uncharacterized protein</fullName>
    </submittedName>
</protein>
<evidence type="ECO:0000313" key="2">
    <source>
        <dbReference type="Proteomes" id="UP000683000"/>
    </source>
</evidence>
<evidence type="ECO:0000313" key="1">
    <source>
        <dbReference type="EMBL" id="KAG6376178.1"/>
    </source>
</evidence>
<sequence>MMVMISDESYPGWKTVYRGSISTTWADVYALEESMPLWLLEYVLFNKAVVPPASKISFVLLPWPNPDPDGEQLPELLNVYVTLLADHASWLTIDHFQRAIEINREQISSGTETDPSCRYPYSENCLELITSQVQEKLEKLCSTTSSTSASSVETPIPGSPSGNAFRIQAEETYEILCNDTVLSLDMILAAVRQYFWRQSSELTMYYRLRSHPSGGAG</sequence>
<proteinExistence type="predicted"/>
<comment type="caution">
    <text evidence="1">The sequence shown here is derived from an EMBL/GenBank/DDBJ whole genome shotgun (WGS) entry which is preliminary data.</text>
</comment>
<dbReference type="InterPro" id="IPR021772">
    <property type="entry name" value="WDR48/Bun107"/>
</dbReference>
<keyword evidence="2" id="KW-1185">Reference proteome</keyword>